<feature type="compositionally biased region" description="Basic and acidic residues" evidence="3">
    <location>
        <begin position="386"/>
        <end position="397"/>
    </location>
</feature>
<evidence type="ECO:0000256" key="3">
    <source>
        <dbReference type="SAM" id="MobiDB-lite"/>
    </source>
</evidence>
<feature type="compositionally biased region" description="Basic and acidic residues" evidence="3">
    <location>
        <begin position="310"/>
        <end position="324"/>
    </location>
</feature>
<feature type="domain" description="RRM" evidence="4">
    <location>
        <begin position="94"/>
        <end position="169"/>
    </location>
</feature>
<dbReference type="Pfam" id="PF00076">
    <property type="entry name" value="RRM_1"/>
    <property type="match status" value="1"/>
</dbReference>
<sequence>MAPKKKGQKMDLNSFLADTTTGGSWADEMDELPTGPSAGPTFGEGPGLGGSHLTRGMGQGDRYGPRSGGPGGFGDRDDGRPPRAEVPFPTAPPYTAFVGNLSFETTEADLEDFFTGLGVKSVRLVTGMDGKPRGFGYVEFETADHLSQALSASGHDLGGRVVRISVAEAQTSRMGRADEASTWERTGPLPGLPGRSGGFGGMSRDRGPPRDGPGGFEEIERDAPIRGGKFTPSAPSEPRRGFSGYGAPAGPGGEGGRPPRSFEPAPEIERDAPIRGGKFIPSAPPAERGERRQMFADRERTGPGADEAQTWERRGPLPGQERKGFGSGFGSRTPSDPPMTRRPLQLSARSATGTPGASPPSSTPSTPAGSSSRASPFGAAKPIDTASKEREVEEKLAARPAPTLPEKKERKEGFAGAGAGGERGEGAWVRKGPLAPAAAKPKDVAPPLPPVEKDTPPHAAAPAQQGAKIEKPAMRKDGFSYSNVAGKSEGGEVEEVTKGVEAL</sequence>
<organism evidence="5">
    <name type="scientific">Rhodotorula toruloides</name>
    <name type="common">Yeast</name>
    <name type="synonym">Rhodosporidium toruloides</name>
    <dbReference type="NCBI Taxonomy" id="5286"/>
    <lineage>
        <taxon>Eukaryota</taxon>
        <taxon>Fungi</taxon>
        <taxon>Dikarya</taxon>
        <taxon>Basidiomycota</taxon>
        <taxon>Pucciniomycotina</taxon>
        <taxon>Microbotryomycetes</taxon>
        <taxon>Sporidiobolales</taxon>
        <taxon>Sporidiobolaceae</taxon>
        <taxon>Rhodotorula</taxon>
    </lineage>
</organism>
<evidence type="ECO:0000256" key="2">
    <source>
        <dbReference type="PROSITE-ProRule" id="PRU00176"/>
    </source>
</evidence>
<proteinExistence type="predicted"/>
<dbReference type="GO" id="GO:0005730">
    <property type="term" value="C:nucleolus"/>
    <property type="evidence" value="ECO:0007669"/>
    <property type="project" value="TreeGrafter"/>
</dbReference>
<dbReference type="SUPFAM" id="SSF54928">
    <property type="entry name" value="RNA-binding domain, RBD"/>
    <property type="match status" value="1"/>
</dbReference>
<feature type="compositionally biased region" description="Gly residues" evidence="3">
    <location>
        <begin position="57"/>
        <end position="73"/>
    </location>
</feature>
<evidence type="ECO:0000313" key="5">
    <source>
        <dbReference type="EMBL" id="CDR48761.1"/>
    </source>
</evidence>
<feature type="region of interest" description="Disordered" evidence="3">
    <location>
        <begin position="1"/>
        <end position="90"/>
    </location>
</feature>
<dbReference type="AlphaFoldDB" id="A0A061BHC0"/>
<keyword evidence="1 2" id="KW-0694">RNA-binding</keyword>
<dbReference type="InterPro" id="IPR012677">
    <property type="entry name" value="Nucleotide-bd_a/b_plait_sf"/>
</dbReference>
<dbReference type="Gene3D" id="3.30.70.330">
    <property type="match status" value="1"/>
</dbReference>
<dbReference type="PANTHER" id="PTHR23236">
    <property type="entry name" value="EUKARYOTIC TRANSLATION INITIATION FACTOR 4B/4H"/>
    <property type="match status" value="1"/>
</dbReference>
<feature type="region of interest" description="Disordered" evidence="3">
    <location>
        <begin position="172"/>
        <end position="503"/>
    </location>
</feature>
<feature type="compositionally biased region" description="Low complexity" evidence="3">
    <location>
        <begin position="363"/>
        <end position="376"/>
    </location>
</feature>
<reference evidence="5" key="1">
    <citation type="journal article" date="2014" name="Genome Announc.">
        <title>Draft genome sequence of Rhodosporidium toruloides CECT1137, an oleaginous yeast of biotechnological interest.</title>
        <authorList>
            <person name="Morin N."/>
            <person name="Calcas X."/>
            <person name="Devillers H."/>
            <person name="Durrens P."/>
            <person name="Sherman D.J."/>
            <person name="Nicaud J.-M."/>
            <person name="Neuveglise C."/>
        </authorList>
    </citation>
    <scope>NUCLEOTIDE SEQUENCE</scope>
    <source>
        <strain evidence="5">CECT1137</strain>
    </source>
</reference>
<dbReference type="PROSITE" id="PS50102">
    <property type="entry name" value="RRM"/>
    <property type="match status" value="1"/>
</dbReference>
<dbReference type="GO" id="GO:0003723">
    <property type="term" value="F:RNA binding"/>
    <property type="evidence" value="ECO:0007669"/>
    <property type="project" value="UniProtKB-UniRule"/>
</dbReference>
<feature type="compositionally biased region" description="Basic and acidic residues" evidence="3">
    <location>
        <begin position="287"/>
        <end position="301"/>
    </location>
</feature>
<gene>
    <name evidence="5" type="ORF">RHTO0S_20e00826g</name>
</gene>
<dbReference type="EMBL" id="LK052955">
    <property type="protein sequence ID" value="CDR48761.1"/>
    <property type="molecule type" value="Genomic_DNA"/>
</dbReference>
<dbReference type="InterPro" id="IPR000504">
    <property type="entry name" value="RRM_dom"/>
</dbReference>
<dbReference type="InterPro" id="IPR035979">
    <property type="entry name" value="RBD_domain_sf"/>
</dbReference>
<feature type="compositionally biased region" description="Basic and acidic residues" evidence="3">
    <location>
        <begin position="74"/>
        <end position="83"/>
    </location>
</feature>
<feature type="compositionally biased region" description="Gly residues" evidence="3">
    <location>
        <begin position="243"/>
        <end position="256"/>
    </location>
</feature>
<dbReference type="SMART" id="SM00360">
    <property type="entry name" value="RRM"/>
    <property type="match status" value="1"/>
</dbReference>
<evidence type="ECO:0000259" key="4">
    <source>
        <dbReference type="PROSITE" id="PS50102"/>
    </source>
</evidence>
<dbReference type="PANTHER" id="PTHR23236:SF11">
    <property type="entry name" value="EUKARYOTIC TRANSLATION INITIATION FACTOR 4H"/>
    <property type="match status" value="1"/>
</dbReference>
<accession>A0A061BHC0</accession>
<dbReference type="OrthoDB" id="48651at2759"/>
<name>A0A061BHC0_RHOTO</name>
<feature type="compositionally biased region" description="Basic and acidic residues" evidence="3">
    <location>
        <begin position="468"/>
        <end position="478"/>
    </location>
</feature>
<protein>
    <submittedName>
        <fullName evidence="5">RHTO0S20e00826g1_1</fullName>
    </submittedName>
</protein>
<evidence type="ECO:0000256" key="1">
    <source>
        <dbReference type="ARBA" id="ARBA00022884"/>
    </source>
</evidence>